<protein>
    <submittedName>
        <fullName evidence="1">Uncharacterized protein</fullName>
    </submittedName>
</protein>
<name>A0A174PQT0_BACT4</name>
<organism evidence="1 2">
    <name type="scientific">Bacteroides thetaiotaomicron</name>
    <dbReference type="NCBI Taxonomy" id="818"/>
    <lineage>
        <taxon>Bacteria</taxon>
        <taxon>Pseudomonadati</taxon>
        <taxon>Bacteroidota</taxon>
        <taxon>Bacteroidia</taxon>
        <taxon>Bacteroidales</taxon>
        <taxon>Bacteroidaceae</taxon>
        <taxon>Bacteroides</taxon>
    </lineage>
</organism>
<evidence type="ECO:0000313" key="2">
    <source>
        <dbReference type="Proteomes" id="UP000095541"/>
    </source>
</evidence>
<sequence length="40" mass="4690">MVLLIHSEQQISLKAYYRNKQLFSSSYLNSNILSQEIAQM</sequence>
<dbReference type="Proteomes" id="UP000095541">
    <property type="component" value="Unassembled WGS sequence"/>
</dbReference>
<gene>
    <name evidence="1" type="ORF">ERS852557_01215</name>
</gene>
<reference evidence="1 2" key="1">
    <citation type="submission" date="2015-09" db="EMBL/GenBank/DDBJ databases">
        <authorList>
            <consortium name="Pathogen Informatics"/>
        </authorList>
    </citation>
    <scope>NUCLEOTIDE SEQUENCE [LARGE SCALE GENOMIC DNA]</scope>
    <source>
        <strain evidence="1 2">2789STDY5834945</strain>
    </source>
</reference>
<dbReference type="EMBL" id="CZBI01000001">
    <property type="protein sequence ID" value="CUP61986.1"/>
    <property type="molecule type" value="Genomic_DNA"/>
</dbReference>
<dbReference type="AlphaFoldDB" id="A0A174PQT0"/>
<proteinExistence type="predicted"/>
<evidence type="ECO:0000313" key="1">
    <source>
        <dbReference type="EMBL" id="CUP61986.1"/>
    </source>
</evidence>
<accession>A0A174PQT0</accession>